<dbReference type="EMBL" id="PP965497">
    <property type="protein sequence ID" value="XCO00293.1"/>
    <property type="molecule type" value="Genomic_DNA"/>
</dbReference>
<evidence type="ECO:0000313" key="3">
    <source>
        <dbReference type="EMBL" id="XCO00490.1"/>
    </source>
</evidence>
<proteinExistence type="predicted"/>
<organism evidence="3">
    <name type="scientific">Geladintestivirus 1</name>
    <dbReference type="NCBI Taxonomy" id="3233133"/>
    <lineage>
        <taxon>Viruses</taxon>
        <taxon>Duplodnaviria</taxon>
        <taxon>Heunggongvirae</taxon>
        <taxon>Uroviricota</taxon>
        <taxon>Caudoviricetes</taxon>
        <taxon>Crassvirales</taxon>
    </lineage>
</organism>
<name>A0AAU8MJL5_9CAUD</name>
<accession>A0AAU8MJL5</accession>
<evidence type="ECO:0000313" key="2">
    <source>
        <dbReference type="EMBL" id="XCO00393.1"/>
    </source>
</evidence>
<protein>
    <recommendedName>
        <fullName evidence="4">Capsid protein</fullName>
    </recommendedName>
</protein>
<dbReference type="EMBL" id="PP965498">
    <property type="protein sequence ID" value="XCO00393.1"/>
    <property type="molecule type" value="Genomic_DNA"/>
</dbReference>
<sequence length="112" mass="12154">MGTYKNVNRGLIPAIIVISENTVGTVTTFVFNNLPRREVAYFAGLFVAKFPNAVTATTTNTVQFETQGISNSTVPVYGTSGAPITIADLTSTDQAVHLFFYDSDNNRVQLMV</sequence>
<reference evidence="3" key="1">
    <citation type="submission" date="2024-06" db="EMBL/GenBank/DDBJ databases">
        <title>Intestivirid acquisition increases across infancy in a wild primate population.</title>
        <authorList>
            <person name="Schneider-Creas I.A."/>
            <person name="Moya I.L."/>
            <person name="Chiou K.L."/>
            <person name="Baniel A."/>
            <person name="Azanaw Haile A."/>
            <person name="Kebede F."/>
            <person name="Abebe B."/>
            <person name="Snyder-Mackler N."/>
            <person name="Varsani A."/>
        </authorList>
    </citation>
    <scope>NUCLEOTIDE SEQUENCE</scope>
    <source>
        <strain evidence="1">Int_RNL_2016_0117_DIX</strain>
        <strain evidence="3">Int_RNL_2017_0546_COW</strain>
        <strain evidence="2">Int_RNL_2018_0945_COW</strain>
    </source>
</reference>
<dbReference type="EMBL" id="PP965499">
    <property type="protein sequence ID" value="XCO00490.1"/>
    <property type="molecule type" value="Genomic_DNA"/>
</dbReference>
<evidence type="ECO:0000313" key="1">
    <source>
        <dbReference type="EMBL" id="XCO00293.1"/>
    </source>
</evidence>
<evidence type="ECO:0008006" key="4">
    <source>
        <dbReference type="Google" id="ProtNLM"/>
    </source>
</evidence>